<proteinExistence type="predicted"/>
<dbReference type="AlphaFoldDB" id="A0A485M497"/>
<sequence>MFMMTGPSSDFDYTLEVRFLTQGTIHWLKKQQNIVRIKKLRTSRSSCGTLWEIWIFFKVRSACIGR</sequence>
<dbReference type="EMBL" id="CAADRM010000145">
    <property type="protein sequence ID" value="VFU18176.1"/>
    <property type="molecule type" value="Genomic_DNA"/>
</dbReference>
<accession>A0A485M497</accession>
<organism evidence="1">
    <name type="scientific">anaerobic digester metagenome</name>
    <dbReference type="NCBI Taxonomy" id="1263854"/>
    <lineage>
        <taxon>unclassified sequences</taxon>
        <taxon>metagenomes</taxon>
        <taxon>ecological metagenomes</taxon>
    </lineage>
</organism>
<name>A0A485M497_9ZZZZ</name>
<gene>
    <name evidence="1" type="ORF">SCFA_780013</name>
</gene>
<reference evidence="1" key="1">
    <citation type="submission" date="2019-03" db="EMBL/GenBank/DDBJ databases">
        <authorList>
            <person name="Hao L."/>
        </authorList>
    </citation>
    <scope>NUCLEOTIDE SEQUENCE</scope>
</reference>
<evidence type="ECO:0000313" key="1">
    <source>
        <dbReference type="EMBL" id="VFU18176.1"/>
    </source>
</evidence>
<protein>
    <submittedName>
        <fullName evidence="1">Uncharacterized protein</fullName>
    </submittedName>
</protein>